<dbReference type="GO" id="GO:0016192">
    <property type="term" value="P:vesicle-mediated transport"/>
    <property type="evidence" value="ECO:0007669"/>
    <property type="project" value="UniProtKB-ARBA"/>
</dbReference>
<evidence type="ECO:0000313" key="12">
    <source>
        <dbReference type="EMBL" id="KYB27640.1"/>
    </source>
</evidence>
<feature type="disulfide bond" evidence="8">
    <location>
        <begin position="446"/>
        <end position="461"/>
    </location>
</feature>
<comment type="caution">
    <text evidence="8">Lacks conserved residue(s) required for the propagation of feature annotation.</text>
</comment>
<evidence type="ECO:0000256" key="10">
    <source>
        <dbReference type="SAM" id="SignalP"/>
    </source>
</evidence>
<keyword evidence="3" id="KW-0812">Transmembrane</keyword>
<name>A0A139WI18_TRICA</name>
<dbReference type="SUPFAM" id="SSF82671">
    <property type="entry name" value="SEA domain"/>
    <property type="match status" value="1"/>
</dbReference>
<keyword evidence="6" id="KW-0472">Membrane</keyword>
<dbReference type="PROSITE" id="PS01209">
    <property type="entry name" value="LDLRA_1"/>
    <property type="match status" value="2"/>
</dbReference>
<feature type="disulfide bond" evidence="8">
    <location>
        <begin position="340"/>
        <end position="355"/>
    </location>
</feature>
<evidence type="ECO:0000313" key="13">
    <source>
        <dbReference type="Proteomes" id="UP000007266"/>
    </source>
</evidence>
<feature type="disulfide bond" evidence="8">
    <location>
        <begin position="321"/>
        <end position="333"/>
    </location>
</feature>
<feature type="compositionally biased region" description="Basic residues" evidence="9">
    <location>
        <begin position="106"/>
        <end position="116"/>
    </location>
</feature>
<dbReference type="Proteomes" id="UP000007266">
    <property type="component" value="Linkage group 5"/>
</dbReference>
<feature type="compositionally biased region" description="Acidic residues" evidence="9">
    <location>
        <begin position="131"/>
        <end position="142"/>
    </location>
</feature>
<organism evidence="12 13">
    <name type="scientific">Tribolium castaneum</name>
    <name type="common">Red flour beetle</name>
    <dbReference type="NCBI Taxonomy" id="7070"/>
    <lineage>
        <taxon>Eukaryota</taxon>
        <taxon>Metazoa</taxon>
        <taxon>Ecdysozoa</taxon>
        <taxon>Arthropoda</taxon>
        <taxon>Hexapoda</taxon>
        <taxon>Insecta</taxon>
        <taxon>Pterygota</taxon>
        <taxon>Neoptera</taxon>
        <taxon>Endopterygota</taxon>
        <taxon>Coleoptera</taxon>
        <taxon>Polyphaga</taxon>
        <taxon>Cucujiformia</taxon>
        <taxon>Tenebrionidae</taxon>
        <taxon>Tenebrionidae incertae sedis</taxon>
        <taxon>Tribolium</taxon>
    </lineage>
</organism>
<proteinExistence type="predicted"/>
<feature type="compositionally biased region" description="Basic and acidic residues" evidence="9">
    <location>
        <begin position="118"/>
        <end position="130"/>
    </location>
</feature>
<dbReference type="GO" id="GO:0012505">
    <property type="term" value="C:endomembrane system"/>
    <property type="evidence" value="ECO:0007669"/>
    <property type="project" value="UniProtKB-SubCell"/>
</dbReference>
<dbReference type="InterPro" id="IPR002172">
    <property type="entry name" value="LDrepeatLR_classA_rpt"/>
</dbReference>
<dbReference type="FunFam" id="4.10.400.10:FF:000164">
    <property type="entry name" value="Basement membrane-specific heparan sulfate proteoglycan core protein-like Protein"/>
    <property type="match status" value="1"/>
</dbReference>
<sequence>MGAFGKDTPRLAWLCLIATFCFLILDHSVYQVSAESKVDSDLVFENLEQTDLANHENHHRIARDLSDSEEHLLESSPPVEEHWLSSTVNRIRRSINSLLSSQSNRSHSRSKRKLLRVPRQDTPEGQQEAKEDYDEEEEDPQDFNDVNRMGFDLFKPDTAYNRSIPETRNETQFGYDDEDNLITSGEGSTDGTSVPHIPVPHHPVYYRISFTVSEPYVDAFSDRNSFRYRDFSEDLIREIDRLYQSIPGTQSATVIKIEKREADAFTSKVTIDLGSDGYINDEIIKDVLYSQITNNHRLGKTTVLPEDFQFRVFEASTNVMCDVNEIPCHSGECVPSEARCNGNFECADHSDEAGCEIFAETSSTTTLDDLDLGSGLPDEGRSPESKCRADDIVRCADGSPSICADQVCDGVKDCADGGDEKNCSSDCAKGEISCDITRCIPESKRCDGMKDCQDDTDERDCIVCRDDEIKCDNKCIPLNKRCDGTADCSNRADELNCPAGKSTNLTLITV</sequence>
<comment type="subcellular location">
    <subcellularLocation>
        <location evidence="2">Endomembrane system</location>
    </subcellularLocation>
    <subcellularLocation>
        <location evidence="1">Membrane</location>
        <topology evidence="1">Single-pass membrane protein</topology>
    </subcellularLocation>
</comment>
<evidence type="ECO:0000256" key="4">
    <source>
        <dbReference type="ARBA" id="ARBA00022737"/>
    </source>
</evidence>
<evidence type="ECO:0000256" key="2">
    <source>
        <dbReference type="ARBA" id="ARBA00004308"/>
    </source>
</evidence>
<evidence type="ECO:0000256" key="6">
    <source>
        <dbReference type="ARBA" id="ARBA00023136"/>
    </source>
</evidence>
<dbReference type="GO" id="GO:0016020">
    <property type="term" value="C:membrane"/>
    <property type="evidence" value="ECO:0007669"/>
    <property type="project" value="UniProtKB-SubCell"/>
</dbReference>
<evidence type="ECO:0000256" key="5">
    <source>
        <dbReference type="ARBA" id="ARBA00022989"/>
    </source>
</evidence>
<evidence type="ECO:0000256" key="1">
    <source>
        <dbReference type="ARBA" id="ARBA00004167"/>
    </source>
</evidence>
<feature type="disulfide bond" evidence="8">
    <location>
        <begin position="328"/>
        <end position="346"/>
    </location>
</feature>
<dbReference type="InterPro" id="IPR050685">
    <property type="entry name" value="LDLR"/>
</dbReference>
<dbReference type="PROSITE" id="PS50024">
    <property type="entry name" value="SEA"/>
    <property type="match status" value="1"/>
</dbReference>
<keyword evidence="5" id="KW-1133">Transmembrane helix</keyword>
<feature type="disulfide bond" evidence="8">
    <location>
        <begin position="482"/>
        <end position="497"/>
    </location>
</feature>
<reference evidence="12 13" key="2">
    <citation type="journal article" date="2010" name="Nucleic Acids Res.">
        <title>BeetleBase in 2010: revisions to provide comprehensive genomic information for Tribolium castaneum.</title>
        <authorList>
            <person name="Kim H.S."/>
            <person name="Murphy T."/>
            <person name="Xia J."/>
            <person name="Caragea D."/>
            <person name="Park Y."/>
            <person name="Beeman R.W."/>
            <person name="Lorenzen M.D."/>
            <person name="Butcher S."/>
            <person name="Manak J.R."/>
            <person name="Brown S.J."/>
        </authorList>
    </citation>
    <scope>GENOME REANNOTATION</scope>
    <source>
        <strain evidence="12 13">Georgia GA2</strain>
    </source>
</reference>
<reference evidence="12 13" key="1">
    <citation type="journal article" date="2008" name="Nature">
        <title>The genome of the model beetle and pest Tribolium castaneum.</title>
        <authorList>
            <consortium name="Tribolium Genome Sequencing Consortium"/>
            <person name="Richards S."/>
            <person name="Gibbs R.A."/>
            <person name="Weinstock G.M."/>
            <person name="Brown S.J."/>
            <person name="Denell R."/>
            <person name="Beeman R.W."/>
            <person name="Gibbs R."/>
            <person name="Beeman R.W."/>
            <person name="Brown S.J."/>
            <person name="Bucher G."/>
            <person name="Friedrich M."/>
            <person name="Grimmelikhuijzen C.J."/>
            <person name="Klingler M."/>
            <person name="Lorenzen M."/>
            <person name="Richards S."/>
            <person name="Roth S."/>
            <person name="Schroder R."/>
            <person name="Tautz D."/>
            <person name="Zdobnov E.M."/>
            <person name="Muzny D."/>
            <person name="Gibbs R.A."/>
            <person name="Weinstock G.M."/>
            <person name="Attaway T."/>
            <person name="Bell S."/>
            <person name="Buhay C.J."/>
            <person name="Chandrabose M.N."/>
            <person name="Chavez D."/>
            <person name="Clerk-Blankenburg K.P."/>
            <person name="Cree A."/>
            <person name="Dao M."/>
            <person name="Davis C."/>
            <person name="Chacko J."/>
            <person name="Dinh H."/>
            <person name="Dugan-Rocha S."/>
            <person name="Fowler G."/>
            <person name="Garner T.T."/>
            <person name="Garnes J."/>
            <person name="Gnirke A."/>
            <person name="Hawes A."/>
            <person name="Hernandez J."/>
            <person name="Hines S."/>
            <person name="Holder M."/>
            <person name="Hume J."/>
            <person name="Jhangiani S.N."/>
            <person name="Joshi V."/>
            <person name="Khan Z.M."/>
            <person name="Jackson L."/>
            <person name="Kovar C."/>
            <person name="Kowis A."/>
            <person name="Lee S."/>
            <person name="Lewis L.R."/>
            <person name="Margolis J."/>
            <person name="Morgan M."/>
            <person name="Nazareth L.V."/>
            <person name="Nguyen N."/>
            <person name="Okwuonu G."/>
            <person name="Parker D."/>
            <person name="Richards S."/>
            <person name="Ruiz S.J."/>
            <person name="Santibanez J."/>
            <person name="Savard J."/>
            <person name="Scherer S.E."/>
            <person name="Schneider B."/>
            <person name="Sodergren E."/>
            <person name="Tautz D."/>
            <person name="Vattahil S."/>
            <person name="Villasana D."/>
            <person name="White C.S."/>
            <person name="Wright R."/>
            <person name="Park Y."/>
            <person name="Beeman R.W."/>
            <person name="Lord J."/>
            <person name="Oppert B."/>
            <person name="Lorenzen M."/>
            <person name="Brown S."/>
            <person name="Wang L."/>
            <person name="Savard J."/>
            <person name="Tautz D."/>
            <person name="Richards S."/>
            <person name="Weinstock G."/>
            <person name="Gibbs R.A."/>
            <person name="Liu Y."/>
            <person name="Worley K."/>
            <person name="Weinstock G."/>
            <person name="Elsik C.G."/>
            <person name="Reese J.T."/>
            <person name="Elhaik E."/>
            <person name="Landan G."/>
            <person name="Graur D."/>
            <person name="Arensburger P."/>
            <person name="Atkinson P."/>
            <person name="Beeman R.W."/>
            <person name="Beidler J."/>
            <person name="Brown S.J."/>
            <person name="Demuth J.P."/>
            <person name="Drury D.W."/>
            <person name="Du Y.Z."/>
            <person name="Fujiwara H."/>
            <person name="Lorenzen M."/>
            <person name="Maselli V."/>
            <person name="Osanai M."/>
            <person name="Park Y."/>
            <person name="Robertson H.M."/>
            <person name="Tu Z."/>
            <person name="Wang J.J."/>
            <person name="Wang S."/>
            <person name="Richards S."/>
            <person name="Song H."/>
            <person name="Zhang L."/>
            <person name="Sodergren E."/>
            <person name="Werner D."/>
            <person name="Stanke M."/>
            <person name="Morgenstern B."/>
            <person name="Solovyev V."/>
            <person name="Kosarev P."/>
            <person name="Brown G."/>
            <person name="Chen H.C."/>
            <person name="Ermolaeva O."/>
            <person name="Hlavina W."/>
            <person name="Kapustin Y."/>
            <person name="Kiryutin B."/>
            <person name="Kitts P."/>
            <person name="Maglott D."/>
            <person name="Pruitt K."/>
            <person name="Sapojnikov V."/>
            <person name="Souvorov A."/>
            <person name="Mackey A.J."/>
            <person name="Waterhouse R.M."/>
            <person name="Wyder S."/>
            <person name="Zdobnov E.M."/>
            <person name="Zdobnov E.M."/>
            <person name="Wyder S."/>
            <person name="Kriventseva E.V."/>
            <person name="Kadowaki T."/>
            <person name="Bork P."/>
            <person name="Aranda M."/>
            <person name="Bao R."/>
            <person name="Beermann A."/>
            <person name="Berns N."/>
            <person name="Bolognesi R."/>
            <person name="Bonneton F."/>
            <person name="Bopp D."/>
            <person name="Brown S.J."/>
            <person name="Bucher G."/>
            <person name="Butts T."/>
            <person name="Chaumot A."/>
            <person name="Denell R.E."/>
            <person name="Ferrier D.E."/>
            <person name="Friedrich M."/>
            <person name="Gordon C.M."/>
            <person name="Jindra M."/>
            <person name="Klingler M."/>
            <person name="Lan Q."/>
            <person name="Lattorff H.M."/>
            <person name="Laudet V."/>
            <person name="von Levetsow C."/>
            <person name="Liu Z."/>
            <person name="Lutz R."/>
            <person name="Lynch J.A."/>
            <person name="da Fonseca R.N."/>
            <person name="Posnien N."/>
            <person name="Reuter R."/>
            <person name="Roth S."/>
            <person name="Savard J."/>
            <person name="Schinko J.B."/>
            <person name="Schmitt C."/>
            <person name="Schoppmeier M."/>
            <person name="Schroder R."/>
            <person name="Shippy T.D."/>
            <person name="Simonnet F."/>
            <person name="Marques-Souza H."/>
            <person name="Tautz D."/>
            <person name="Tomoyasu Y."/>
            <person name="Trauner J."/>
            <person name="Van der Zee M."/>
            <person name="Vervoort M."/>
            <person name="Wittkopp N."/>
            <person name="Wimmer E.A."/>
            <person name="Yang X."/>
            <person name="Jones A.K."/>
            <person name="Sattelle D.B."/>
            <person name="Ebert P.R."/>
            <person name="Nelson D."/>
            <person name="Scott J.G."/>
            <person name="Beeman R.W."/>
            <person name="Muthukrishnan S."/>
            <person name="Kramer K.J."/>
            <person name="Arakane Y."/>
            <person name="Beeman R.W."/>
            <person name="Zhu Q."/>
            <person name="Hogenkamp D."/>
            <person name="Dixit R."/>
            <person name="Oppert B."/>
            <person name="Jiang H."/>
            <person name="Zou Z."/>
            <person name="Marshall J."/>
            <person name="Elpidina E."/>
            <person name="Vinokurov K."/>
            <person name="Oppert C."/>
            <person name="Zou Z."/>
            <person name="Evans J."/>
            <person name="Lu Z."/>
            <person name="Zhao P."/>
            <person name="Sumathipala N."/>
            <person name="Altincicek B."/>
            <person name="Vilcinskas A."/>
            <person name="Williams M."/>
            <person name="Hultmark D."/>
            <person name="Hetru C."/>
            <person name="Jiang H."/>
            <person name="Grimmelikhuijzen C.J."/>
            <person name="Hauser F."/>
            <person name="Cazzamali G."/>
            <person name="Williamson M."/>
            <person name="Park Y."/>
            <person name="Li B."/>
            <person name="Tanaka Y."/>
            <person name="Predel R."/>
            <person name="Neupert S."/>
            <person name="Schachtner J."/>
            <person name="Verleyen P."/>
            <person name="Raible F."/>
            <person name="Bork P."/>
            <person name="Friedrich M."/>
            <person name="Walden K.K."/>
            <person name="Robertson H.M."/>
            <person name="Angeli S."/>
            <person name="Foret S."/>
            <person name="Bucher G."/>
            <person name="Schuetz S."/>
            <person name="Maleszka R."/>
            <person name="Wimmer E.A."/>
            <person name="Beeman R.W."/>
            <person name="Lorenzen M."/>
            <person name="Tomoyasu Y."/>
            <person name="Miller S.C."/>
            <person name="Grossmann D."/>
            <person name="Bucher G."/>
        </authorList>
    </citation>
    <scope>NUCLEOTIDE SEQUENCE [LARGE SCALE GENOMIC DNA]</scope>
    <source>
        <strain evidence="12 13">Georgia GA2</strain>
    </source>
</reference>
<evidence type="ECO:0000256" key="8">
    <source>
        <dbReference type="PROSITE-ProRule" id="PRU00124"/>
    </source>
</evidence>
<dbReference type="PRINTS" id="PR00261">
    <property type="entry name" value="LDLRECEPTOR"/>
</dbReference>
<dbReference type="InterPro" id="IPR023415">
    <property type="entry name" value="LDLR_class-A_CS"/>
</dbReference>
<gene>
    <name evidence="12" type="primary">AUGUSTUS-3.0.2_33077</name>
    <name evidence="12" type="ORF">TcasGA2_TC033077</name>
</gene>
<keyword evidence="13" id="KW-1185">Reference proteome</keyword>
<feature type="compositionally biased region" description="Low complexity" evidence="9">
    <location>
        <begin position="366"/>
        <end position="376"/>
    </location>
</feature>
<feature type="chain" id="PRO_5007299964" evidence="10">
    <location>
        <begin position="35"/>
        <end position="510"/>
    </location>
</feature>
<evidence type="ECO:0000256" key="9">
    <source>
        <dbReference type="SAM" id="MobiDB-lite"/>
    </source>
</evidence>
<feature type="disulfide bond" evidence="8">
    <location>
        <begin position="434"/>
        <end position="452"/>
    </location>
</feature>
<dbReference type="PANTHER" id="PTHR24270">
    <property type="entry name" value="LOW-DENSITY LIPOPROTEIN RECEPTOR-RELATED"/>
    <property type="match status" value="1"/>
</dbReference>
<keyword evidence="4" id="KW-0677">Repeat</keyword>
<dbReference type="SMART" id="SM00192">
    <property type="entry name" value="LDLa"/>
    <property type="match status" value="4"/>
</dbReference>
<dbReference type="Gene3D" id="4.10.400.10">
    <property type="entry name" value="Low-density Lipoprotein Receptor"/>
    <property type="match status" value="4"/>
</dbReference>
<dbReference type="EMBL" id="KQ971342">
    <property type="protein sequence ID" value="KYB27640.1"/>
    <property type="molecule type" value="Genomic_DNA"/>
</dbReference>
<evidence type="ECO:0000256" key="7">
    <source>
        <dbReference type="ARBA" id="ARBA00023157"/>
    </source>
</evidence>
<feature type="disulfide bond" evidence="8">
    <location>
        <begin position="427"/>
        <end position="439"/>
    </location>
</feature>
<dbReference type="CDD" id="cd00112">
    <property type="entry name" value="LDLa"/>
    <property type="match status" value="4"/>
</dbReference>
<feature type="region of interest" description="Disordered" evidence="9">
    <location>
        <begin position="366"/>
        <end position="385"/>
    </location>
</feature>
<dbReference type="InterPro" id="IPR000082">
    <property type="entry name" value="SEA_dom"/>
</dbReference>
<keyword evidence="10" id="KW-0732">Signal</keyword>
<dbReference type="SUPFAM" id="SSF57424">
    <property type="entry name" value="LDL receptor-like module"/>
    <property type="match status" value="3"/>
</dbReference>
<dbReference type="AlphaFoldDB" id="A0A139WI18"/>
<dbReference type="PROSITE" id="PS50068">
    <property type="entry name" value="LDLRA_2"/>
    <property type="match status" value="4"/>
</dbReference>
<feature type="disulfide bond" evidence="8">
    <location>
        <begin position="408"/>
        <end position="423"/>
    </location>
</feature>
<feature type="region of interest" description="Disordered" evidence="9">
    <location>
        <begin position="99"/>
        <end position="147"/>
    </location>
</feature>
<feature type="signal peptide" evidence="10">
    <location>
        <begin position="1"/>
        <end position="34"/>
    </location>
</feature>
<protein>
    <submittedName>
        <fullName evidence="12">Basement membrane-specific heparan sulfate proteoglycan core protein-like Protein</fullName>
    </submittedName>
</protein>
<feature type="domain" description="SEA" evidence="11">
    <location>
        <begin position="202"/>
        <end position="315"/>
    </location>
</feature>
<accession>A0A139WI18</accession>
<keyword evidence="7 8" id="KW-1015">Disulfide bond</keyword>
<evidence type="ECO:0000259" key="11">
    <source>
        <dbReference type="PROSITE" id="PS50024"/>
    </source>
</evidence>
<dbReference type="InterPro" id="IPR036364">
    <property type="entry name" value="SEA_dom_sf"/>
</dbReference>
<dbReference type="InterPro" id="IPR036055">
    <property type="entry name" value="LDL_receptor-like_sf"/>
</dbReference>
<evidence type="ECO:0000256" key="3">
    <source>
        <dbReference type="ARBA" id="ARBA00022692"/>
    </source>
</evidence>
<dbReference type="Pfam" id="PF00057">
    <property type="entry name" value="Ldl_recept_a"/>
    <property type="match status" value="3"/>
</dbReference>